<accession>A0A381UDZ4</accession>
<dbReference type="InterPro" id="IPR036135">
    <property type="entry name" value="MoeA_linker/N_sf"/>
</dbReference>
<dbReference type="SUPFAM" id="SSF63882">
    <property type="entry name" value="MoeA N-terminal region -like"/>
    <property type="match status" value="1"/>
</dbReference>
<dbReference type="InterPro" id="IPR001453">
    <property type="entry name" value="MoaB/Mog_dom"/>
</dbReference>
<sequence>MNKKPLNKKNIINIFKRQNRIKLGTEWLRLENCKKRILAEDIKSKINLPPFNNSAVDGYAILKSDIKLGAKLICKKRVAAGDNKIIKINKGEVIRIFTGARMPENSRTVVMQENTKVNNDIVVIKKIPFLGENHRIKGEDIKRGQTILKKGTNINANNLNLIAAIGTKKVKVFKKIKVGFFTSGNELKKPRTKLKGSEINNSNYYSLTSLLDFNFINKVYCGNLKDRFKYIENKLKFNSKKFNVIITTGGASVGEEDYLIEVINKIGKI</sequence>
<dbReference type="GO" id="GO:0061599">
    <property type="term" value="F:molybdopterin molybdotransferase activity"/>
    <property type="evidence" value="ECO:0007669"/>
    <property type="project" value="TreeGrafter"/>
</dbReference>
<protein>
    <recommendedName>
        <fullName evidence="4">MoaB/Mog domain-containing protein</fullName>
    </recommendedName>
</protein>
<feature type="domain" description="MoeA N-terminal and linker" evidence="2">
    <location>
        <begin position="22"/>
        <end position="166"/>
    </location>
</feature>
<dbReference type="GO" id="GO:0005829">
    <property type="term" value="C:cytosol"/>
    <property type="evidence" value="ECO:0007669"/>
    <property type="project" value="TreeGrafter"/>
</dbReference>
<evidence type="ECO:0000259" key="1">
    <source>
        <dbReference type="Pfam" id="PF00994"/>
    </source>
</evidence>
<dbReference type="Gene3D" id="3.40.980.10">
    <property type="entry name" value="MoaB/Mog-like domain"/>
    <property type="match status" value="1"/>
</dbReference>
<feature type="non-terminal residue" evidence="3">
    <location>
        <position position="269"/>
    </location>
</feature>
<evidence type="ECO:0000313" key="3">
    <source>
        <dbReference type="EMBL" id="SVA26370.1"/>
    </source>
</evidence>
<dbReference type="InterPro" id="IPR005110">
    <property type="entry name" value="MoeA_linker/N"/>
</dbReference>
<dbReference type="AlphaFoldDB" id="A0A381UDZ4"/>
<dbReference type="InterPro" id="IPR036425">
    <property type="entry name" value="MoaB/Mog-like_dom_sf"/>
</dbReference>
<dbReference type="EMBL" id="UINC01006246">
    <property type="protein sequence ID" value="SVA26370.1"/>
    <property type="molecule type" value="Genomic_DNA"/>
</dbReference>
<dbReference type="PANTHER" id="PTHR10192:SF5">
    <property type="entry name" value="GEPHYRIN"/>
    <property type="match status" value="1"/>
</dbReference>
<dbReference type="SUPFAM" id="SSF53218">
    <property type="entry name" value="Molybdenum cofactor biosynthesis proteins"/>
    <property type="match status" value="1"/>
</dbReference>
<feature type="domain" description="MoaB/Mog" evidence="1">
    <location>
        <begin position="182"/>
        <end position="268"/>
    </location>
</feature>
<gene>
    <name evidence="3" type="ORF">METZ01_LOCUS79224</name>
</gene>
<organism evidence="3">
    <name type="scientific">marine metagenome</name>
    <dbReference type="NCBI Taxonomy" id="408172"/>
    <lineage>
        <taxon>unclassified sequences</taxon>
        <taxon>metagenomes</taxon>
        <taxon>ecological metagenomes</taxon>
    </lineage>
</organism>
<dbReference type="Gene3D" id="3.90.105.10">
    <property type="entry name" value="Molybdopterin biosynthesis moea protein, domain 2"/>
    <property type="match status" value="1"/>
</dbReference>
<proteinExistence type="predicted"/>
<dbReference type="Pfam" id="PF03453">
    <property type="entry name" value="MoeA_N"/>
    <property type="match status" value="1"/>
</dbReference>
<evidence type="ECO:0008006" key="4">
    <source>
        <dbReference type="Google" id="ProtNLM"/>
    </source>
</evidence>
<dbReference type="Pfam" id="PF00994">
    <property type="entry name" value="MoCF_biosynth"/>
    <property type="match status" value="1"/>
</dbReference>
<dbReference type="GO" id="GO:0006777">
    <property type="term" value="P:Mo-molybdopterin cofactor biosynthetic process"/>
    <property type="evidence" value="ECO:0007669"/>
    <property type="project" value="TreeGrafter"/>
</dbReference>
<name>A0A381UDZ4_9ZZZZ</name>
<dbReference type="Gene3D" id="2.170.190.11">
    <property type="entry name" value="Molybdopterin biosynthesis moea protein, domain 3"/>
    <property type="match status" value="1"/>
</dbReference>
<dbReference type="PANTHER" id="PTHR10192">
    <property type="entry name" value="MOLYBDOPTERIN BIOSYNTHESIS PROTEIN"/>
    <property type="match status" value="1"/>
</dbReference>
<reference evidence="3" key="1">
    <citation type="submission" date="2018-05" db="EMBL/GenBank/DDBJ databases">
        <authorList>
            <person name="Lanie J.A."/>
            <person name="Ng W.-L."/>
            <person name="Kazmierczak K.M."/>
            <person name="Andrzejewski T.M."/>
            <person name="Davidsen T.M."/>
            <person name="Wayne K.J."/>
            <person name="Tettelin H."/>
            <person name="Glass J.I."/>
            <person name="Rusch D."/>
            <person name="Podicherti R."/>
            <person name="Tsui H.-C.T."/>
            <person name="Winkler M.E."/>
        </authorList>
    </citation>
    <scope>NUCLEOTIDE SEQUENCE</scope>
</reference>
<evidence type="ECO:0000259" key="2">
    <source>
        <dbReference type="Pfam" id="PF03453"/>
    </source>
</evidence>
<dbReference type="InterPro" id="IPR038987">
    <property type="entry name" value="MoeA-like"/>
</dbReference>